<evidence type="ECO:0000256" key="2">
    <source>
        <dbReference type="PROSITE-ProRule" id="PRU00464"/>
    </source>
</evidence>
<dbReference type="InterPro" id="IPR039383">
    <property type="entry name" value="FHIT"/>
</dbReference>
<comment type="caution">
    <text evidence="4">The sequence shown here is derived from an EMBL/GenBank/DDBJ whole genome shotgun (WGS) entry which is preliminary data.</text>
</comment>
<dbReference type="Pfam" id="PF01230">
    <property type="entry name" value="HIT"/>
    <property type="match status" value="1"/>
</dbReference>
<dbReference type="InterPro" id="IPR011146">
    <property type="entry name" value="HIT-like"/>
</dbReference>
<protein>
    <submittedName>
        <fullName evidence="4">HIT domain-containing protein</fullName>
    </submittedName>
</protein>
<dbReference type="PANTHER" id="PTHR42997:SF1">
    <property type="entry name" value="AP-4-A PHOSPHORYLASE"/>
    <property type="match status" value="1"/>
</dbReference>
<dbReference type="Gene3D" id="3.30.428.10">
    <property type="entry name" value="HIT-like"/>
    <property type="match status" value="1"/>
</dbReference>
<dbReference type="PANTHER" id="PTHR42997">
    <property type="entry name" value="HIT FAMILY HYDROLASE"/>
    <property type="match status" value="1"/>
</dbReference>
<dbReference type="InterPro" id="IPR036265">
    <property type="entry name" value="HIT-like_sf"/>
</dbReference>
<evidence type="ECO:0000259" key="3">
    <source>
        <dbReference type="PROSITE" id="PS51084"/>
    </source>
</evidence>
<feature type="short sequence motif" description="Histidine triad motif" evidence="2">
    <location>
        <begin position="121"/>
        <end position="125"/>
    </location>
</feature>
<accession>A0A7C2YHD9</accession>
<keyword evidence="1" id="KW-0547">Nucleotide-binding</keyword>
<dbReference type="Proteomes" id="UP000885664">
    <property type="component" value="Unassembled WGS sequence"/>
</dbReference>
<dbReference type="GO" id="GO:0003824">
    <property type="term" value="F:catalytic activity"/>
    <property type="evidence" value="ECO:0007669"/>
    <property type="project" value="InterPro"/>
</dbReference>
<proteinExistence type="predicted"/>
<dbReference type="GO" id="GO:0000166">
    <property type="term" value="F:nucleotide binding"/>
    <property type="evidence" value="ECO:0007669"/>
    <property type="project" value="UniProtKB-KW"/>
</dbReference>
<reference evidence="4" key="1">
    <citation type="journal article" date="2020" name="mSystems">
        <title>Genome- and Community-Level Interaction Insights into Carbon Utilization and Element Cycling Functions of Hydrothermarchaeota in Hydrothermal Sediment.</title>
        <authorList>
            <person name="Zhou Z."/>
            <person name="Liu Y."/>
            <person name="Xu W."/>
            <person name="Pan J."/>
            <person name="Luo Z.H."/>
            <person name="Li M."/>
        </authorList>
    </citation>
    <scope>NUCLEOTIDE SEQUENCE [LARGE SCALE GENOMIC DNA]</scope>
    <source>
        <strain evidence="4">SpSt-1259</strain>
    </source>
</reference>
<gene>
    <name evidence="4" type="ORF">ENO36_02635</name>
</gene>
<feature type="domain" description="HIT" evidence="3">
    <location>
        <begin position="25"/>
        <end position="136"/>
    </location>
</feature>
<dbReference type="PROSITE" id="PS51084">
    <property type="entry name" value="HIT_2"/>
    <property type="match status" value="1"/>
</dbReference>
<evidence type="ECO:0000256" key="1">
    <source>
        <dbReference type="ARBA" id="ARBA00022741"/>
    </source>
</evidence>
<name>A0A7C2YHD9_9CREN</name>
<dbReference type="CDD" id="cd01275">
    <property type="entry name" value="FHIT"/>
    <property type="match status" value="1"/>
</dbReference>
<dbReference type="AlphaFoldDB" id="A0A7C2YHD9"/>
<dbReference type="InterPro" id="IPR052908">
    <property type="entry name" value="AP-4-A_phosphorylase"/>
</dbReference>
<dbReference type="EMBL" id="DSFE01000057">
    <property type="protein sequence ID" value="HEU97737.1"/>
    <property type="molecule type" value="Genomic_DNA"/>
</dbReference>
<sequence>MKVIWAPWRSSYLSSVTSGERAGCIFCEMLNNGKSDRENLIVYRGRKVFVVLNRYPYTSGHFMIVPYRHVPTPEELDEEERMEIMDVVSLSVKALKLSYRPDGINMGINLGRAAGAGVEGHMHIHVVPRWIGDANFMSVVGGVRVISESLENSYEKLREAFLKVSSH</sequence>
<evidence type="ECO:0000313" key="4">
    <source>
        <dbReference type="EMBL" id="HEU97737.1"/>
    </source>
</evidence>
<dbReference type="SUPFAM" id="SSF54197">
    <property type="entry name" value="HIT-like"/>
    <property type="match status" value="1"/>
</dbReference>
<organism evidence="4">
    <name type="scientific">Fervidicoccus fontis</name>
    <dbReference type="NCBI Taxonomy" id="683846"/>
    <lineage>
        <taxon>Archaea</taxon>
        <taxon>Thermoproteota</taxon>
        <taxon>Thermoprotei</taxon>
        <taxon>Fervidicoccales</taxon>
        <taxon>Fervidicoccaceae</taxon>
        <taxon>Fervidicoccus</taxon>
    </lineage>
</organism>